<keyword evidence="2" id="KW-1185">Reference proteome</keyword>
<accession>A0AAI9TR66</accession>
<dbReference type="AlphaFoldDB" id="A0AAI9TR66"/>
<reference evidence="1" key="2">
    <citation type="journal article" date="2016" name="Fungal Biol.">
        <title>Ochratoxin A production by Penicillium thymicola.</title>
        <authorList>
            <person name="Nguyen H.D.T."/>
            <person name="McMullin D.R."/>
            <person name="Ponomareva E."/>
            <person name="Riley R."/>
            <person name="Pomraning K.R."/>
            <person name="Baker S.E."/>
            <person name="Seifert K.A."/>
        </authorList>
    </citation>
    <scope>NUCLEOTIDE SEQUENCE</scope>
    <source>
        <strain evidence="1">DAOM 180753</strain>
    </source>
</reference>
<reference evidence="1" key="1">
    <citation type="submission" date="2015-06" db="EMBL/GenBank/DDBJ databases">
        <authorList>
            <person name="Nguyen H."/>
        </authorList>
    </citation>
    <scope>NUCLEOTIDE SEQUENCE</scope>
    <source>
        <strain evidence="1">DAOM 180753</strain>
    </source>
</reference>
<protein>
    <submittedName>
        <fullName evidence="1">Uncharacterized protein</fullName>
    </submittedName>
</protein>
<name>A0AAI9TR66_PENTH</name>
<dbReference type="Proteomes" id="UP001227192">
    <property type="component" value="Unassembled WGS sequence"/>
</dbReference>
<comment type="caution">
    <text evidence="1">The sequence shown here is derived from an EMBL/GenBank/DDBJ whole genome shotgun (WGS) entry which is preliminary data.</text>
</comment>
<evidence type="ECO:0000313" key="2">
    <source>
        <dbReference type="Proteomes" id="UP001227192"/>
    </source>
</evidence>
<dbReference type="EMBL" id="LACB01000021">
    <property type="protein sequence ID" value="KAJ9491919.1"/>
    <property type="molecule type" value="Genomic_DNA"/>
</dbReference>
<proteinExistence type="predicted"/>
<evidence type="ECO:0000313" key="1">
    <source>
        <dbReference type="EMBL" id="KAJ9491919.1"/>
    </source>
</evidence>
<gene>
    <name evidence="1" type="ORF">VN97_g1316</name>
</gene>
<sequence>MWMCTDPFYFSFNFYSFDVKLQDPIGLINIGPHLTDKRAISLRPLASHTPYWTAALAFKGLGGSVQIYTYVQTVNCI</sequence>
<organism evidence="1 2">
    <name type="scientific">Penicillium thymicola</name>
    <dbReference type="NCBI Taxonomy" id="293382"/>
    <lineage>
        <taxon>Eukaryota</taxon>
        <taxon>Fungi</taxon>
        <taxon>Dikarya</taxon>
        <taxon>Ascomycota</taxon>
        <taxon>Pezizomycotina</taxon>
        <taxon>Eurotiomycetes</taxon>
        <taxon>Eurotiomycetidae</taxon>
        <taxon>Eurotiales</taxon>
        <taxon>Aspergillaceae</taxon>
        <taxon>Penicillium</taxon>
    </lineage>
</organism>